<evidence type="ECO:0000313" key="2">
    <source>
        <dbReference type="EMBL" id="PVA11093.1"/>
    </source>
</evidence>
<feature type="compositionally biased region" description="Basic and acidic residues" evidence="1">
    <location>
        <begin position="9"/>
        <end position="19"/>
    </location>
</feature>
<proteinExistence type="predicted"/>
<feature type="region of interest" description="Disordered" evidence="1">
    <location>
        <begin position="1"/>
        <end position="20"/>
    </location>
</feature>
<evidence type="ECO:0000256" key="1">
    <source>
        <dbReference type="SAM" id="MobiDB-lite"/>
    </source>
</evidence>
<organism evidence="2 3">
    <name type="scientific">Pelagivirga sediminicola</name>
    <dbReference type="NCBI Taxonomy" id="2170575"/>
    <lineage>
        <taxon>Bacteria</taxon>
        <taxon>Pseudomonadati</taxon>
        <taxon>Pseudomonadota</taxon>
        <taxon>Alphaproteobacteria</taxon>
        <taxon>Rhodobacterales</taxon>
        <taxon>Paracoccaceae</taxon>
        <taxon>Pelagivirga</taxon>
    </lineage>
</organism>
<comment type="caution">
    <text evidence="2">The sequence shown here is derived from an EMBL/GenBank/DDBJ whole genome shotgun (WGS) entry which is preliminary data.</text>
</comment>
<dbReference type="AlphaFoldDB" id="A0A2T7G9K4"/>
<evidence type="ECO:0000313" key="3">
    <source>
        <dbReference type="Proteomes" id="UP000244446"/>
    </source>
</evidence>
<reference evidence="2 3" key="1">
    <citation type="submission" date="2018-04" db="EMBL/GenBank/DDBJ databases">
        <title>Pelagivirga bohaiensis gen. nov., sp. nov., a bacterium isolated from the Bohai Sea.</title>
        <authorList>
            <person name="Ji X."/>
        </authorList>
    </citation>
    <scope>NUCLEOTIDE SEQUENCE [LARGE SCALE GENOMIC DNA]</scope>
    <source>
        <strain evidence="2 3">BH-SD19</strain>
    </source>
</reference>
<dbReference type="Proteomes" id="UP000244446">
    <property type="component" value="Unassembled WGS sequence"/>
</dbReference>
<name>A0A2T7G9K4_9RHOB</name>
<keyword evidence="3" id="KW-1185">Reference proteome</keyword>
<feature type="region of interest" description="Disordered" evidence="1">
    <location>
        <begin position="41"/>
        <end position="118"/>
    </location>
</feature>
<gene>
    <name evidence="2" type="ORF">DC366_04835</name>
</gene>
<feature type="compositionally biased region" description="Pro residues" evidence="1">
    <location>
        <begin position="57"/>
        <end position="93"/>
    </location>
</feature>
<sequence length="132" mass="14183">MQPGQGWRADTHTAREPLARRGVTFADGALAAPQFFSTQPCQEISIMRPHSISAARPPFPGNPGPKNPGTPDPAPQEIPNDLPPENVPQPPEETPQDLPNETPPQPPREVPGLRAGRPRVRCALAARARGCI</sequence>
<dbReference type="EMBL" id="QCYH01000002">
    <property type="protein sequence ID" value="PVA11093.1"/>
    <property type="molecule type" value="Genomic_DNA"/>
</dbReference>
<accession>A0A2T7G9K4</accession>
<protein>
    <submittedName>
        <fullName evidence="2">Uncharacterized protein</fullName>
    </submittedName>
</protein>